<dbReference type="OrthoDB" id="3210866at2759"/>
<feature type="region of interest" description="Disordered" evidence="1">
    <location>
        <begin position="327"/>
        <end position="350"/>
    </location>
</feature>
<accession>B0CTP6</accession>
<dbReference type="HOGENOM" id="CLU_036103_0_0_1"/>
<organism evidence="3">
    <name type="scientific">Laccaria bicolor (strain S238N-H82 / ATCC MYA-4686)</name>
    <name type="common">Bicoloured deceiver</name>
    <name type="synonym">Laccaria laccata var. bicolor</name>
    <dbReference type="NCBI Taxonomy" id="486041"/>
    <lineage>
        <taxon>Eukaryota</taxon>
        <taxon>Fungi</taxon>
        <taxon>Dikarya</taxon>
        <taxon>Basidiomycota</taxon>
        <taxon>Agaricomycotina</taxon>
        <taxon>Agaricomycetes</taxon>
        <taxon>Agaricomycetidae</taxon>
        <taxon>Agaricales</taxon>
        <taxon>Agaricineae</taxon>
        <taxon>Hydnangiaceae</taxon>
        <taxon>Laccaria</taxon>
    </lineage>
</organism>
<dbReference type="RefSeq" id="XP_001874514.1">
    <property type="nucleotide sequence ID" value="XM_001874479.1"/>
</dbReference>
<name>B0CTP6_LACBS</name>
<dbReference type="KEGG" id="lbc:LACBIDRAFT_321655"/>
<dbReference type="Proteomes" id="UP000001194">
    <property type="component" value="Unassembled WGS sequence"/>
</dbReference>
<gene>
    <name evidence="2" type="ORF">LACBIDRAFT_321655</name>
</gene>
<dbReference type="EMBL" id="DS547092">
    <property type="protein sequence ID" value="EDR13955.1"/>
    <property type="molecule type" value="Genomic_DNA"/>
</dbReference>
<feature type="region of interest" description="Disordered" evidence="1">
    <location>
        <begin position="112"/>
        <end position="132"/>
    </location>
</feature>
<reference evidence="2 3" key="1">
    <citation type="journal article" date="2008" name="Nature">
        <title>The genome of Laccaria bicolor provides insights into mycorrhizal symbiosis.</title>
        <authorList>
            <person name="Martin F."/>
            <person name="Aerts A."/>
            <person name="Ahren D."/>
            <person name="Brun A."/>
            <person name="Danchin E.G.J."/>
            <person name="Duchaussoy F."/>
            <person name="Gibon J."/>
            <person name="Kohler A."/>
            <person name="Lindquist E."/>
            <person name="Pereda V."/>
            <person name="Salamov A."/>
            <person name="Shapiro H.J."/>
            <person name="Wuyts J."/>
            <person name="Blaudez D."/>
            <person name="Buee M."/>
            <person name="Brokstein P."/>
            <person name="Canbaeck B."/>
            <person name="Cohen D."/>
            <person name="Courty P.E."/>
            <person name="Coutinho P.M."/>
            <person name="Delaruelle C."/>
            <person name="Detter J.C."/>
            <person name="Deveau A."/>
            <person name="DiFazio S."/>
            <person name="Duplessis S."/>
            <person name="Fraissinet-Tachet L."/>
            <person name="Lucic E."/>
            <person name="Frey-Klett P."/>
            <person name="Fourrey C."/>
            <person name="Feussner I."/>
            <person name="Gay G."/>
            <person name="Grimwood J."/>
            <person name="Hoegger P.J."/>
            <person name="Jain P."/>
            <person name="Kilaru S."/>
            <person name="Labbe J."/>
            <person name="Lin Y.C."/>
            <person name="Legue V."/>
            <person name="Le Tacon F."/>
            <person name="Marmeisse R."/>
            <person name="Melayah D."/>
            <person name="Montanini B."/>
            <person name="Muratet M."/>
            <person name="Nehls U."/>
            <person name="Niculita-Hirzel H."/>
            <person name="Oudot-Le Secq M.P."/>
            <person name="Peter M."/>
            <person name="Quesneville H."/>
            <person name="Rajashekar B."/>
            <person name="Reich M."/>
            <person name="Rouhier N."/>
            <person name="Schmutz J."/>
            <person name="Yin T."/>
            <person name="Chalot M."/>
            <person name="Henrissat B."/>
            <person name="Kuees U."/>
            <person name="Lucas S."/>
            <person name="Van de Peer Y."/>
            <person name="Podila G.K."/>
            <person name="Polle A."/>
            <person name="Pukkila P.J."/>
            <person name="Richardson P.M."/>
            <person name="Rouze P."/>
            <person name="Sanders I.R."/>
            <person name="Stajich J.E."/>
            <person name="Tunlid A."/>
            <person name="Tuskan G."/>
            <person name="Grigoriev I.V."/>
        </authorList>
    </citation>
    <scope>NUCLEOTIDE SEQUENCE [LARGE SCALE GENOMIC DNA]</scope>
    <source>
        <strain evidence="3">S238N-H82 / ATCC MYA-4686</strain>
    </source>
</reference>
<proteinExistence type="predicted"/>
<dbReference type="InParanoid" id="B0CTP6"/>
<evidence type="ECO:0000313" key="2">
    <source>
        <dbReference type="EMBL" id="EDR13955.1"/>
    </source>
</evidence>
<evidence type="ECO:0000313" key="3">
    <source>
        <dbReference type="Proteomes" id="UP000001194"/>
    </source>
</evidence>
<dbReference type="GeneID" id="6070862"/>
<keyword evidence="3" id="KW-1185">Reference proteome</keyword>
<protein>
    <submittedName>
        <fullName evidence="2">Predicted protein</fullName>
    </submittedName>
</protein>
<evidence type="ECO:0000256" key="1">
    <source>
        <dbReference type="SAM" id="MobiDB-lite"/>
    </source>
</evidence>
<sequence length="555" mass="61527">MRKKACESPDRQRHKCKCKSYRGVPANLLTENRRFKVMQKEPSPAKSGSICEPTVSLSALKQISARLPWLVSEVTCPCWLAVTLGLLATALLVYGTGMASPQVEAMDVDQDVDSMDVDDPPLNSNSNDEGEQSLPFPVMAKASPDLCCKNGAKVFAIPHSGNMKTMRERLAKFSGDSDAWDRTIPRARRAHLNTRYGAVSKPTKTKKRSTKHAEEMFSRSPMATPITHLLPTETESGQSKQMACEREQLLSWAKKIVESHPYFPLAARKLAAEKALAKRMAGGDLALQENLKLTNAHIEELNHRLSHMSAGMASDCITISLTATPPSAPPLPSEHITAPNKQPVQPHPATSAAQISTSAATPSSALTCTIILGDGTELTFTEADVGSPPLTGFADNVAGLNRMWDDTTPNWGGTSVLEIKGHPIPIVYWKDVYMNYNRGSPWKPRQWHGMKSKWFNWKVVVHRYCQGTHTQFWDEFSHNGERLCFTKIVQQLSELRKDEDQATAEHARAEYAANFPSFFLYKKNWVSHIKTKPSDIAKTYRLLKGISGVESDGED</sequence>
<dbReference type="AlphaFoldDB" id="B0CTP6"/>